<reference evidence="4 5" key="1">
    <citation type="submission" date="2017-12" db="EMBL/GenBank/DDBJ databases">
        <title>Complete genome sequence of Herbivorax saccincola GGR1, a novel Cellulosome-producing hydrolytic bacterium in a thermophilic biogas plant, established by Illumina and Nanopore MinION sequencing.</title>
        <authorList>
            <person name="Pechtl A."/>
            <person name="Ruckert C."/>
            <person name="Koeck D.E."/>
            <person name="Maus I."/>
            <person name="Winkler A."/>
            <person name="Kalinowski J."/>
            <person name="Puhler A."/>
            <person name="Schwarz W.W."/>
            <person name="Zverlov V.V."/>
            <person name="Schluter A."/>
            <person name="Liebl W."/>
        </authorList>
    </citation>
    <scope>NUCLEOTIDE SEQUENCE [LARGE SCALE GENOMIC DNA]</scope>
    <source>
        <strain evidence="5">SR1</strain>
    </source>
</reference>
<name>A0A2K9E5K0_9FIRM</name>
<evidence type="ECO:0000313" key="5">
    <source>
        <dbReference type="Proteomes" id="UP000233534"/>
    </source>
</evidence>
<dbReference type="PIRSF" id="PIRSF005384">
    <property type="entry name" value="RpiB_LacA_B"/>
    <property type="match status" value="1"/>
</dbReference>
<sequence>MVIAIGSDHAGYELKEEVIKYLEEKNIKCIDFGTCSCDSVDYPDYGLKVAEAVKEGKCDRGIIICGTGLGISMAANKVPGIRAAVCTNSYMAKMAREHNDCNVLALGARVVGTGLALDIVETWLNSEFEGGKHKKRIDKISEIEKKYIYIKE</sequence>
<keyword evidence="2 4" id="KW-0413">Isomerase</keyword>
<dbReference type="SUPFAM" id="SSF89623">
    <property type="entry name" value="Ribose/Galactose isomerase RpiB/AlsB"/>
    <property type="match status" value="1"/>
</dbReference>
<dbReference type="Proteomes" id="UP000233534">
    <property type="component" value="Chromosome"/>
</dbReference>
<evidence type="ECO:0000313" key="4">
    <source>
        <dbReference type="EMBL" id="AUG59002.1"/>
    </source>
</evidence>
<accession>A0A2K9E5K0</accession>
<dbReference type="NCBIfam" id="TIGR00689">
    <property type="entry name" value="rpiB_lacA_lacB"/>
    <property type="match status" value="1"/>
</dbReference>
<dbReference type="PANTHER" id="PTHR43732">
    <property type="entry name" value="RIBOSE 5-PHOSPHATE ISOMERASE-RELATED"/>
    <property type="match status" value="1"/>
</dbReference>
<dbReference type="NCBIfam" id="TIGR01120">
    <property type="entry name" value="rpiB"/>
    <property type="match status" value="1"/>
</dbReference>
<dbReference type="KEGG" id="hsc:HVS_15810"/>
<dbReference type="InterPro" id="IPR036569">
    <property type="entry name" value="RpiB_LacA_LacB_sf"/>
</dbReference>
<evidence type="ECO:0000256" key="2">
    <source>
        <dbReference type="ARBA" id="ARBA00023235"/>
    </source>
</evidence>
<comment type="similarity">
    <text evidence="1">Belongs to the LacAB/RpiB family.</text>
</comment>
<dbReference type="EMBL" id="CP025197">
    <property type="protein sequence ID" value="AUG59002.1"/>
    <property type="molecule type" value="Genomic_DNA"/>
</dbReference>
<gene>
    <name evidence="4" type="primary">rpiB</name>
    <name evidence="4" type="ORF">HVS_15810</name>
</gene>
<dbReference type="NCBIfam" id="NF004051">
    <property type="entry name" value="PRK05571.1"/>
    <property type="match status" value="1"/>
</dbReference>
<dbReference type="GO" id="GO:0004751">
    <property type="term" value="F:ribose-5-phosphate isomerase activity"/>
    <property type="evidence" value="ECO:0007669"/>
    <property type="project" value="UniProtKB-EC"/>
</dbReference>
<dbReference type="Pfam" id="PF02502">
    <property type="entry name" value="LacAB_rpiB"/>
    <property type="match status" value="1"/>
</dbReference>
<dbReference type="PANTHER" id="PTHR43732:SF1">
    <property type="entry name" value="RIBOSE 5-PHOSPHATE ISOMERASE"/>
    <property type="match status" value="1"/>
</dbReference>
<proteinExistence type="inferred from homology"/>
<dbReference type="InterPro" id="IPR004785">
    <property type="entry name" value="RpiB"/>
</dbReference>
<dbReference type="RefSeq" id="WP_101303780.1">
    <property type="nucleotide sequence ID" value="NZ_CP025197.1"/>
</dbReference>
<feature type="active site" description="Proton acceptor" evidence="3">
    <location>
        <position position="65"/>
    </location>
</feature>
<dbReference type="Gene3D" id="3.40.1400.10">
    <property type="entry name" value="Sugar-phosphate isomerase, RpiB/LacA/LacB"/>
    <property type="match status" value="1"/>
</dbReference>
<dbReference type="GO" id="GO:0005975">
    <property type="term" value="P:carbohydrate metabolic process"/>
    <property type="evidence" value="ECO:0007669"/>
    <property type="project" value="InterPro"/>
</dbReference>
<keyword evidence="5" id="KW-1185">Reference proteome</keyword>
<dbReference type="InterPro" id="IPR003500">
    <property type="entry name" value="RpiB_LacA_LacB"/>
</dbReference>
<dbReference type="InterPro" id="IPR051812">
    <property type="entry name" value="SPI_LacAB/RpiB"/>
</dbReference>
<dbReference type="AlphaFoldDB" id="A0A2K9E5K0"/>
<feature type="active site" description="Proton donor" evidence="3">
    <location>
        <position position="98"/>
    </location>
</feature>
<protein>
    <submittedName>
        <fullName evidence="4">Ribose-5-phosphate isomerase B</fullName>
        <ecNumber evidence="4">5.3.1.6</ecNumber>
    </submittedName>
</protein>
<dbReference type="EC" id="5.3.1.6" evidence="4"/>
<evidence type="ECO:0000256" key="1">
    <source>
        <dbReference type="ARBA" id="ARBA00008754"/>
    </source>
</evidence>
<evidence type="ECO:0000256" key="3">
    <source>
        <dbReference type="PIRSR" id="PIRSR005384-1"/>
    </source>
</evidence>
<organism evidence="4 5">
    <name type="scientific">Acetivibrio saccincola</name>
    <dbReference type="NCBI Taxonomy" id="1677857"/>
    <lineage>
        <taxon>Bacteria</taxon>
        <taxon>Bacillati</taxon>
        <taxon>Bacillota</taxon>
        <taxon>Clostridia</taxon>
        <taxon>Eubacteriales</taxon>
        <taxon>Oscillospiraceae</taxon>
        <taxon>Acetivibrio</taxon>
    </lineage>
</organism>